<proteinExistence type="predicted"/>
<dbReference type="RefSeq" id="WP_380857980.1">
    <property type="nucleotide sequence ID" value="NZ_JBHSKM010000019.1"/>
</dbReference>
<protein>
    <submittedName>
        <fullName evidence="1">Uncharacterized protein</fullName>
    </submittedName>
</protein>
<accession>A0ABW0CRC0</accession>
<name>A0ABW0CRC0_STRCD</name>
<evidence type="ECO:0000313" key="1">
    <source>
        <dbReference type="EMBL" id="MFC5217337.1"/>
    </source>
</evidence>
<comment type="caution">
    <text evidence="1">The sequence shown here is derived from an EMBL/GenBank/DDBJ whole genome shotgun (WGS) entry which is preliminary data.</text>
</comment>
<gene>
    <name evidence="1" type="ORF">ACFPQ9_26205</name>
</gene>
<organism evidence="1 2">
    <name type="scientific">Streptomyces coerulescens</name>
    <dbReference type="NCBI Taxonomy" id="29304"/>
    <lineage>
        <taxon>Bacteria</taxon>
        <taxon>Bacillati</taxon>
        <taxon>Actinomycetota</taxon>
        <taxon>Actinomycetes</taxon>
        <taxon>Kitasatosporales</taxon>
        <taxon>Streptomycetaceae</taxon>
        <taxon>Streptomyces</taxon>
    </lineage>
</organism>
<dbReference type="EMBL" id="JBHSKM010000019">
    <property type="protein sequence ID" value="MFC5217337.1"/>
    <property type="molecule type" value="Genomic_DNA"/>
</dbReference>
<sequence>MPSMNFLLTGQDGLSHIFDQVGHHATQLRNRIRDATRDAGNSLNTFTTNAGNQLSQLQRDTDAGGKAVDALKRATMLLAPAAIPAAASLAPIAAGAGTVAVALGVMGAALGPQISKLGEASDAQKAYDDAVAKSGARSEDAVKKQAAAVQAMAELPPETRKAAVALGLLKDTYQDWSDELSADTMAPFNKGIALTNTLLPKTSGLVKVTSAEADRLMTILGGEMSSPGLDRLNSNFTTFAQKTLRGVNDQIVHLLRLSGSGEVGGNTRQFLDWARAQGPTVASVLKSVTTALLNVLEAGSDVGVGLLQAVEVIARLVSAVPPQAIAMFLQLAIAMKLTKAAALGLVAARSALAGFGISLVAVNTAASAAPTRLAAVRAGIMALSRTTRIAMAGTGIGLLLIALSELSERGKETPPDVDKLTSSLKRLGATGQVTGEAADKFGSDLGELYGKVRALTDPSTTDKVQQFLVGWTGWDSTPVKDAKEWIDSVDKSLASLVQNGDADLAAAALKRYTAAYVKSGGDADQFTSKLGDYKSALADAKFEQQLAADSMGLFGAQAQKVQRELDAQKRSTDGLRQSIQALNDVQRAGLGGMIGFESAIDAAAKAAQENAGALDMTGGKLNLNSEKARNAASALQDLASKTDDAAASARESGSSWETVNGIYTRGRDALIKNAQAMGLSRSEAAQLADQILKIPDKKTRVTMNKEDAERDLNSFNAAVKRSPGSKSVTLKTLSKGAEQILEGFGLKVKRLPNGSVTVSAKAGKALTDVRGVKNAVDSLYSKSITITAHYRKDGASFLGASGRYASGGRVRGYAGGGEIQAFPEGGYVRGPGTATSDSILALFGSGARGRVADTEYVIRSAIVRKYGVPFFDALNAGRLMLPGMAAFGGGLADGGATAAGAAVAGGLAVGMAGSTGQVGAAARVMAAAVVSGIRDELEIRSPSKKTKALAQDVGKGFITGLTGSRDKIKSVAADLARDIKTAFTGKKESNLLKAVDKQTKKLLDAAAKRDAIAKKIADAKAYASDVTKTARDQASLSGLGMDADQVTAGGIKGGLAAKLAQIKQFSKYVDILAKRGLNKGLIRQILNMGPEAGYAYASALAGADKSTISSINKTQAAIDTETKKLGNKGADILYDSGKNAGKGFLKGLEGQQKDIEKLMLKIAQGMQKAIKKSLGIKSPSTVMAKLGAFSTEGLARGLVDGMPALDRSLAAVSGRVSGIQPVMGRAAVAGRGGGTVIQIQIDGALDPQAVARQVRTMLLTLKRDLGGGELGIA</sequence>
<keyword evidence="2" id="KW-1185">Reference proteome</keyword>
<evidence type="ECO:0000313" key="2">
    <source>
        <dbReference type="Proteomes" id="UP001596263"/>
    </source>
</evidence>
<reference evidence="2" key="1">
    <citation type="journal article" date="2019" name="Int. J. Syst. Evol. Microbiol.">
        <title>The Global Catalogue of Microorganisms (GCM) 10K type strain sequencing project: providing services to taxonomists for standard genome sequencing and annotation.</title>
        <authorList>
            <consortium name="The Broad Institute Genomics Platform"/>
            <consortium name="The Broad Institute Genome Sequencing Center for Infectious Disease"/>
            <person name="Wu L."/>
            <person name="Ma J."/>
        </authorList>
    </citation>
    <scope>NUCLEOTIDE SEQUENCE [LARGE SCALE GENOMIC DNA]</scope>
    <source>
        <strain evidence="2">KCTC 42586</strain>
    </source>
</reference>
<dbReference type="Proteomes" id="UP001596263">
    <property type="component" value="Unassembled WGS sequence"/>
</dbReference>